<organism evidence="3 4">
    <name type="scientific">Haloechinothrix alba</name>
    <dbReference type="NCBI Taxonomy" id="664784"/>
    <lineage>
        <taxon>Bacteria</taxon>
        <taxon>Bacillati</taxon>
        <taxon>Actinomycetota</taxon>
        <taxon>Actinomycetes</taxon>
        <taxon>Pseudonocardiales</taxon>
        <taxon>Pseudonocardiaceae</taxon>
        <taxon>Haloechinothrix</taxon>
    </lineage>
</organism>
<dbReference type="Pfam" id="PF11361">
    <property type="entry name" value="DUF3159"/>
    <property type="match status" value="1"/>
</dbReference>
<keyword evidence="2" id="KW-1133">Transmembrane helix</keyword>
<reference evidence="3 4" key="1">
    <citation type="submission" date="2017-06" db="EMBL/GenBank/DDBJ databases">
        <authorList>
            <person name="Kim H.J."/>
            <person name="Triplett B.A."/>
        </authorList>
    </citation>
    <scope>NUCLEOTIDE SEQUENCE [LARGE SCALE GENOMIC DNA]</scope>
    <source>
        <strain evidence="3 4">DSM 45207</strain>
    </source>
</reference>
<feature type="transmembrane region" description="Helical" evidence="2">
    <location>
        <begin position="118"/>
        <end position="144"/>
    </location>
</feature>
<gene>
    <name evidence="3" type="ORF">SAMN06265360_109108</name>
</gene>
<keyword evidence="2" id="KW-0812">Transmembrane</keyword>
<feature type="region of interest" description="Disordered" evidence="1">
    <location>
        <begin position="1"/>
        <end position="30"/>
    </location>
</feature>
<keyword evidence="2" id="KW-0472">Membrane</keyword>
<sequence length="256" mass="28004">MIVVDPTERAHDESEGEMSSEPEEHRSGAGRALSEQTLLEQLGGVYGMLFSAVPIVVFVVANSAFGLIPAIWSAVGSAAVIGVARAIRKETLQPAVAGLFGTGIAAFIAYRTGEARGFFLYGIWMSLLYCAIFVVSVAVRWPLVGVIWNFLNGTGRAWRADKPSLHAYDIATLSFAVVFAARFVVQNWLYLEDETGMLAVARIAMGFPLFALALLVTIWAIRRSTKRLRVIEAETETEETDAEIEQRLREKYSGPG</sequence>
<dbReference type="Proteomes" id="UP000198348">
    <property type="component" value="Unassembled WGS sequence"/>
</dbReference>
<proteinExistence type="predicted"/>
<evidence type="ECO:0008006" key="5">
    <source>
        <dbReference type="Google" id="ProtNLM"/>
    </source>
</evidence>
<evidence type="ECO:0000313" key="4">
    <source>
        <dbReference type="Proteomes" id="UP000198348"/>
    </source>
</evidence>
<dbReference type="AlphaFoldDB" id="A0A238X721"/>
<keyword evidence="4" id="KW-1185">Reference proteome</keyword>
<feature type="transmembrane region" description="Helical" evidence="2">
    <location>
        <begin position="197"/>
        <end position="221"/>
    </location>
</feature>
<dbReference type="PIRSF" id="PIRSF010219">
    <property type="entry name" value="UCP010219"/>
    <property type="match status" value="1"/>
</dbReference>
<feature type="transmembrane region" description="Helical" evidence="2">
    <location>
        <begin position="94"/>
        <end position="112"/>
    </location>
</feature>
<name>A0A238X721_9PSEU</name>
<dbReference type="InterPro" id="IPR016566">
    <property type="entry name" value="UCP010219"/>
</dbReference>
<feature type="transmembrane region" description="Helical" evidence="2">
    <location>
        <begin position="165"/>
        <end position="185"/>
    </location>
</feature>
<evidence type="ECO:0000256" key="2">
    <source>
        <dbReference type="SAM" id="Phobius"/>
    </source>
</evidence>
<evidence type="ECO:0000313" key="3">
    <source>
        <dbReference type="EMBL" id="SNR54381.1"/>
    </source>
</evidence>
<feature type="transmembrane region" description="Helical" evidence="2">
    <location>
        <begin position="67"/>
        <end position="87"/>
    </location>
</feature>
<evidence type="ECO:0000256" key="1">
    <source>
        <dbReference type="SAM" id="MobiDB-lite"/>
    </source>
</evidence>
<protein>
    <recommendedName>
        <fullName evidence="5">Intracellular septation protein A</fullName>
    </recommendedName>
</protein>
<dbReference type="EMBL" id="FZNW01000009">
    <property type="protein sequence ID" value="SNR54381.1"/>
    <property type="molecule type" value="Genomic_DNA"/>
</dbReference>
<feature type="transmembrane region" description="Helical" evidence="2">
    <location>
        <begin position="43"/>
        <end position="61"/>
    </location>
</feature>
<accession>A0A238X721</accession>
<feature type="compositionally biased region" description="Basic and acidic residues" evidence="1">
    <location>
        <begin position="1"/>
        <end position="13"/>
    </location>
</feature>